<feature type="compositionally biased region" description="Pro residues" evidence="3">
    <location>
        <begin position="884"/>
        <end position="907"/>
    </location>
</feature>
<dbReference type="GO" id="GO:0016020">
    <property type="term" value="C:membrane"/>
    <property type="evidence" value="ECO:0007669"/>
    <property type="project" value="InterPro"/>
</dbReference>
<feature type="region of interest" description="Disordered" evidence="3">
    <location>
        <begin position="952"/>
        <end position="1015"/>
    </location>
</feature>
<name>A0A9W9CZE2_9PEZI</name>
<dbReference type="GO" id="GO:0007165">
    <property type="term" value="P:signal transduction"/>
    <property type="evidence" value="ECO:0007669"/>
    <property type="project" value="InterPro"/>
</dbReference>
<feature type="region of interest" description="Disordered" evidence="3">
    <location>
        <begin position="851"/>
        <end position="917"/>
    </location>
</feature>
<comment type="caution">
    <text evidence="4">The sequence shown here is derived from an EMBL/GenBank/DDBJ whole genome shotgun (WGS) entry which is preliminary data.</text>
</comment>
<dbReference type="PROSITE" id="PS51421">
    <property type="entry name" value="RAS"/>
    <property type="match status" value="1"/>
</dbReference>
<feature type="compositionally biased region" description="Basic and acidic residues" evidence="3">
    <location>
        <begin position="764"/>
        <end position="789"/>
    </location>
</feature>
<dbReference type="GO" id="GO:0005525">
    <property type="term" value="F:GTP binding"/>
    <property type="evidence" value="ECO:0007669"/>
    <property type="project" value="UniProtKB-KW"/>
</dbReference>
<dbReference type="InterPro" id="IPR027417">
    <property type="entry name" value="P-loop_NTPase"/>
</dbReference>
<organism evidence="4 5">
    <name type="scientific">Gnomoniopsis smithogilvyi</name>
    <dbReference type="NCBI Taxonomy" id="1191159"/>
    <lineage>
        <taxon>Eukaryota</taxon>
        <taxon>Fungi</taxon>
        <taxon>Dikarya</taxon>
        <taxon>Ascomycota</taxon>
        <taxon>Pezizomycotina</taxon>
        <taxon>Sordariomycetes</taxon>
        <taxon>Sordariomycetidae</taxon>
        <taxon>Diaporthales</taxon>
        <taxon>Gnomoniaceae</taxon>
        <taxon>Gnomoniopsis</taxon>
    </lineage>
</organism>
<dbReference type="PANTHER" id="PTHR24070">
    <property type="entry name" value="RAS, DI-RAS, AND RHEB FAMILY MEMBERS OF SMALL GTPASE SUPERFAMILY"/>
    <property type="match status" value="1"/>
</dbReference>
<gene>
    <name evidence="4" type="ORF">N0V93_002796</name>
</gene>
<dbReference type="InterPro" id="IPR001806">
    <property type="entry name" value="Small_GTPase"/>
</dbReference>
<accession>A0A9W9CZE2</accession>
<dbReference type="AlphaFoldDB" id="A0A9W9CZE2"/>
<feature type="region of interest" description="Disordered" evidence="3">
    <location>
        <begin position="169"/>
        <end position="188"/>
    </location>
</feature>
<evidence type="ECO:0000313" key="4">
    <source>
        <dbReference type="EMBL" id="KAJ4393583.1"/>
    </source>
</evidence>
<feature type="compositionally biased region" description="Low complexity" evidence="3">
    <location>
        <begin position="864"/>
        <end position="883"/>
    </location>
</feature>
<keyword evidence="1" id="KW-0547">Nucleotide-binding</keyword>
<evidence type="ECO:0000256" key="2">
    <source>
        <dbReference type="ARBA" id="ARBA00023134"/>
    </source>
</evidence>
<feature type="region of interest" description="Disordered" evidence="3">
    <location>
        <begin position="763"/>
        <end position="794"/>
    </location>
</feature>
<proteinExistence type="predicted"/>
<dbReference type="GO" id="GO:0003924">
    <property type="term" value="F:GTPase activity"/>
    <property type="evidence" value="ECO:0007669"/>
    <property type="project" value="InterPro"/>
</dbReference>
<reference evidence="4" key="1">
    <citation type="submission" date="2022-10" db="EMBL/GenBank/DDBJ databases">
        <title>Tapping the CABI collections for fungal endophytes: first genome assemblies for Collariella, Neodidymelliopsis, Ascochyta clinopodiicola, Didymella pomorum, Didymosphaeria variabile, Neocosmospora piperis and Neocucurbitaria cava.</title>
        <authorList>
            <person name="Hill R."/>
        </authorList>
    </citation>
    <scope>NUCLEOTIDE SEQUENCE</scope>
    <source>
        <strain evidence="4">IMI 355082</strain>
    </source>
</reference>
<evidence type="ECO:0000256" key="1">
    <source>
        <dbReference type="ARBA" id="ARBA00022741"/>
    </source>
</evidence>
<dbReference type="Gene3D" id="3.40.50.300">
    <property type="entry name" value="P-loop containing nucleotide triphosphate hydrolases"/>
    <property type="match status" value="2"/>
</dbReference>
<evidence type="ECO:0000256" key="3">
    <source>
        <dbReference type="SAM" id="MobiDB-lite"/>
    </source>
</evidence>
<dbReference type="OrthoDB" id="5232423at2759"/>
<keyword evidence="5" id="KW-1185">Reference proteome</keyword>
<evidence type="ECO:0000313" key="5">
    <source>
        <dbReference type="Proteomes" id="UP001140453"/>
    </source>
</evidence>
<dbReference type="Proteomes" id="UP001140453">
    <property type="component" value="Unassembled WGS sequence"/>
</dbReference>
<dbReference type="SUPFAM" id="SSF52540">
    <property type="entry name" value="P-loop containing nucleoside triphosphate hydrolases"/>
    <property type="match status" value="1"/>
</dbReference>
<dbReference type="EMBL" id="JAPEVB010000002">
    <property type="protein sequence ID" value="KAJ4393583.1"/>
    <property type="molecule type" value="Genomic_DNA"/>
</dbReference>
<sequence length="1015" mass="111715">MGLAQDPITKPEEIQIVLLGAPGTGKTRLQSRYTLRQFVDIDSHGMGGHKHLRLSDGTDVHLIIHELRTGRVWGTKDSTTEEERHQEDCQRKRLLEQSDAVMLLFNPWSKASYEWISGKIIQDVLYTGRKKQLTSDIVRLLDGLAAAMPKRTLSNRSARSALSFNSFMKKLPRRPDEPDSDSESEFSLFSDKDEKISAEDRMDYRGELKRISIVVEGSALKKAEFMIHEKDLPSPTPESPIHKSLPDVTATSRLSRVLPTIREVDENSRKQQRVAVMMDRRHLPIMKHDSMISLQSVSSSASSTYSETTATIVGTNHASELSDNTHPIHRDSNAISETVVDETMVRPNYQRSSSRAPTEETEMPVLVVATMVDRLKDTGGTLDRHIAPQQGQQLARKFGPNCAYIETSAKTNANVDEAYGIIVDQVMAKRAAARRDELARARIEAAIAAVQADPPSATYAMPGSRASRSCMPQWAWLDDLRSRIPSWETVSEKISRVFETSGSDEQSREESAGVVEDVWGEEVVKKLRHSQGTVRNSKRQSKELSMALEPARASQRTSQGGTLGMGSRTMSHDPTRDTSLSVVIKEMAEQDTTAMVPTEGKTQRASQGWVIIPDRPDMMDTNPFEKEEFKRPMNMVTVTTLEPKVSTEIKQQRRGADILQKLKRTSSFKDARALSSEARNSRVSHVGERAPSIPPLTFDAIIIDDKREAVSVLVRSADQERNDETIEHFLTQDATRDSMVVMLSPTTATRTLSAFVREINSARANRDSEAETDKDKVVPVTTKESRRASEGLPEVVPMPGAESEIEKRVKRVTSPTVLPVELPAGDDEFMTVMGPGMAEAVGVGEPSLASVVKEPSQPTTVEQPSLAAVVESSAPVSAEKTLPTTPPTPPPTLKTPRKSSPPAPSSPVSPDNNLPVPALPPIPETLLAQPAAAVIVAPKAKDSLSGRVPIVTTAEVHGSESSGDEWPGLPKRSRTPPNPRRARIRTKDEKRSGVPPPVRSVRPQRGGTRPVSAWI</sequence>
<keyword evidence="2" id="KW-0342">GTP-binding</keyword>
<protein>
    <submittedName>
        <fullName evidence="4">Uncharacterized protein</fullName>
    </submittedName>
</protein>
<feature type="region of interest" description="Disordered" evidence="3">
    <location>
        <begin position="530"/>
        <end position="576"/>
    </location>
</feature>
<dbReference type="InterPro" id="IPR020849">
    <property type="entry name" value="Small_GTPase_Ras-type"/>
</dbReference>
<dbReference type="Pfam" id="PF00071">
    <property type="entry name" value="Ras"/>
    <property type="match status" value="1"/>
</dbReference>